<evidence type="ECO:0000313" key="3">
    <source>
        <dbReference type="Proteomes" id="UP000253498"/>
    </source>
</evidence>
<evidence type="ECO:0000313" key="2">
    <source>
        <dbReference type="EMBL" id="RBT66008.1"/>
    </source>
</evidence>
<dbReference type="NCBIfam" id="NF041498">
    <property type="entry name" value="MobP2"/>
    <property type="match status" value="1"/>
</dbReference>
<dbReference type="InterPro" id="IPR048101">
    <property type="entry name" value="MobP2"/>
</dbReference>
<dbReference type="Proteomes" id="UP000253498">
    <property type="component" value="Unassembled WGS sequence"/>
</dbReference>
<comment type="caution">
    <text evidence="2">The sequence shown here is derived from an EMBL/GenBank/DDBJ whole genome shotgun (WGS) entry which is preliminary data.</text>
</comment>
<keyword evidence="1" id="KW-0175">Coiled coil</keyword>
<dbReference type="AlphaFoldDB" id="A0AB37IBI2"/>
<sequence>MGSSPGIIMTGKFARPGSSAFQSYIDYMDREEAVRNEAYEAYSAFTNREGTSAAYEGDEDETLEGYIHYMANPVKTSRLFSADKHQLNEEDLKRMKEQFTAAAKNGSVMWQDVFSFDNQWLVQHGYLDERTNQLKEEKIHEAIRLAMATMLSEEGMTDSAVWTASIHYNTDNIHVHVATVEPYPTREKKRFVDPETGELVTEVKGYRSRKTMRKMKSVFANQLLGLQKERAKIDALRKVMIEGIRSEQGQEQMNHMVMDLQRVARKLPEQKGYQKYGYAEKYGFKKELDKVIQSFIDQNFPELYQEMMDRQAYIQSEEESAFGEGRNSSENKLHTLYTRLGNHILKEIQAMDLVPKKRQVNGSLGEMMMEDQSIDRDKIIEENQTKPTEAFQLALERIVNNPARHRANEPPVLESLLAYIRTEEEKINVIEEELDEREQYKRELKNEWKLRTSNNQRMTIQEVEESNFPPMLKKMILTSSRQGTITEEVFDEQTEYFIDQCLPKSSKVSEYQKEFVKSLKESVEKIENNPFQHKENEPPTAEEWHRYFQSLEQSIPTEDSYDHLFQDQAEEVRSMYQRTKESSEKQAKWTKKRRFPLSKKERAMLQKQWQKEVAKRKQVYQLQRVLRENTEQWRNERFYERNILDLSV</sequence>
<dbReference type="Pfam" id="PF18555">
    <property type="entry name" value="MobL"/>
    <property type="match status" value="1"/>
</dbReference>
<dbReference type="InterPro" id="IPR041073">
    <property type="entry name" value="MobL"/>
</dbReference>
<name>A0AB37IBI2_ENTHR</name>
<feature type="coiled-coil region" evidence="1">
    <location>
        <begin position="413"/>
        <end position="447"/>
    </location>
</feature>
<accession>A0AB37IBI2</accession>
<proteinExistence type="predicted"/>
<reference evidence="2 3" key="1">
    <citation type="submission" date="2015-06" db="EMBL/GenBank/DDBJ databases">
        <title>The Genome Sequence of Enterococcus hirae 88EA1.</title>
        <authorList>
            <consortium name="The Broad Institute Genomics Platform"/>
            <consortium name="The Broad Institute Genome Sequencing Center for Infectious Disease"/>
            <person name="Earl A.M."/>
            <person name="Van Tyne D."/>
            <person name="Lebreton F."/>
            <person name="Saavedra J.T."/>
            <person name="Gilmore M.S."/>
            <person name="Manson McGuire A."/>
            <person name="Clock S."/>
            <person name="Crupain M."/>
            <person name="Rangan U."/>
            <person name="Young S."/>
            <person name="Abouelleil A."/>
            <person name="Cao P."/>
            <person name="Chapman S.B."/>
            <person name="Griggs A."/>
            <person name="Priest M."/>
            <person name="Shea T."/>
            <person name="Wortman J."/>
            <person name="Nusbaum C."/>
            <person name="Birren B."/>
        </authorList>
    </citation>
    <scope>NUCLEOTIDE SEQUENCE [LARGE SCALE GENOMIC DNA]</scope>
    <source>
        <strain evidence="2 3">88EA1</strain>
    </source>
</reference>
<protein>
    <submittedName>
        <fullName evidence="2">Uncharacterized protein</fullName>
    </submittedName>
</protein>
<evidence type="ECO:0000256" key="1">
    <source>
        <dbReference type="SAM" id="Coils"/>
    </source>
</evidence>
<gene>
    <name evidence="2" type="ORF">EB03_02868</name>
</gene>
<dbReference type="EMBL" id="LESJ01000012">
    <property type="protein sequence ID" value="RBT66008.1"/>
    <property type="molecule type" value="Genomic_DNA"/>
</dbReference>
<dbReference type="RefSeq" id="WP_113793196.1">
    <property type="nucleotide sequence ID" value="NZ_JBFCRC010000044.1"/>
</dbReference>
<organism evidence="2 3">
    <name type="scientific">Enterococcus hirae</name>
    <dbReference type="NCBI Taxonomy" id="1354"/>
    <lineage>
        <taxon>Bacteria</taxon>
        <taxon>Bacillati</taxon>
        <taxon>Bacillota</taxon>
        <taxon>Bacilli</taxon>
        <taxon>Lactobacillales</taxon>
        <taxon>Enterococcaceae</taxon>
        <taxon>Enterococcus</taxon>
    </lineage>
</organism>